<evidence type="ECO:0000256" key="3">
    <source>
        <dbReference type="ARBA" id="ARBA00015087"/>
    </source>
</evidence>
<evidence type="ECO:0000256" key="9">
    <source>
        <dbReference type="ARBA" id="ARBA00023180"/>
    </source>
</evidence>
<comment type="similarity">
    <text evidence="2">Belongs to the TMEM231 family.</text>
</comment>
<comment type="function">
    <text evidence="11">Transmembrane component of the tectonic-like complex, a complex localized at the transition zone of primary cilia and acting as a barrier that prevents diffusion of transmembrane proteins between the cilia and plasma membranes. Required for ciliogenesis and sonic hedgehog/SHH signaling.</text>
</comment>
<dbReference type="Proteomes" id="UP000038045">
    <property type="component" value="Unplaced"/>
</dbReference>
<dbReference type="PANTHER" id="PTHR14605:SF1">
    <property type="entry name" value="TRANSMEMBRANE PROTEIN 231"/>
    <property type="match status" value="1"/>
</dbReference>
<evidence type="ECO:0000256" key="7">
    <source>
        <dbReference type="ARBA" id="ARBA00023069"/>
    </source>
</evidence>
<feature type="transmembrane region" description="Helical" evidence="12">
    <location>
        <begin position="33"/>
        <end position="53"/>
    </location>
</feature>
<keyword evidence="8 12" id="KW-0472">Membrane</keyword>
<keyword evidence="5 12" id="KW-0812">Transmembrane</keyword>
<evidence type="ECO:0000256" key="1">
    <source>
        <dbReference type="ARBA" id="ARBA00004272"/>
    </source>
</evidence>
<dbReference type="GO" id="GO:0032880">
    <property type="term" value="P:regulation of protein localization"/>
    <property type="evidence" value="ECO:0007669"/>
    <property type="project" value="TreeGrafter"/>
</dbReference>
<dbReference type="InterPro" id="IPR019306">
    <property type="entry name" value="TMEM231"/>
</dbReference>
<evidence type="ECO:0000256" key="4">
    <source>
        <dbReference type="ARBA" id="ARBA00022475"/>
    </source>
</evidence>
<dbReference type="Pfam" id="PF10149">
    <property type="entry name" value="TM231"/>
    <property type="match status" value="1"/>
</dbReference>
<keyword evidence="9" id="KW-0325">Glycoprotein</keyword>
<dbReference type="AlphaFoldDB" id="A0A0N5A3A2"/>
<reference evidence="14" key="1">
    <citation type="submission" date="2017-02" db="UniProtKB">
        <authorList>
            <consortium name="WormBaseParasite"/>
        </authorList>
    </citation>
    <scope>IDENTIFICATION</scope>
</reference>
<evidence type="ECO:0000313" key="13">
    <source>
        <dbReference type="Proteomes" id="UP000038045"/>
    </source>
</evidence>
<evidence type="ECO:0000256" key="2">
    <source>
        <dbReference type="ARBA" id="ARBA00009082"/>
    </source>
</evidence>
<keyword evidence="6 12" id="KW-1133">Transmembrane helix</keyword>
<evidence type="ECO:0000256" key="10">
    <source>
        <dbReference type="ARBA" id="ARBA00023273"/>
    </source>
</evidence>
<keyword evidence="4" id="KW-1003">Cell membrane</keyword>
<accession>A0A0N5A3A2</accession>
<keyword evidence="10" id="KW-0966">Cell projection</keyword>
<dbReference type="WBParaSite" id="PTRK_0001610900.1">
    <property type="protein sequence ID" value="PTRK_0001610900.1"/>
    <property type="gene ID" value="PTRK_0001610900"/>
</dbReference>
<dbReference type="GO" id="GO:0060170">
    <property type="term" value="C:ciliary membrane"/>
    <property type="evidence" value="ECO:0007669"/>
    <property type="project" value="UniProtKB-SubCell"/>
</dbReference>
<dbReference type="GO" id="GO:0035869">
    <property type="term" value="C:ciliary transition zone"/>
    <property type="evidence" value="ECO:0007669"/>
    <property type="project" value="TreeGrafter"/>
</dbReference>
<evidence type="ECO:0000313" key="14">
    <source>
        <dbReference type="WBParaSite" id="PTRK_0001610900.1"/>
    </source>
</evidence>
<evidence type="ECO:0000256" key="8">
    <source>
        <dbReference type="ARBA" id="ARBA00023136"/>
    </source>
</evidence>
<evidence type="ECO:0000256" key="6">
    <source>
        <dbReference type="ARBA" id="ARBA00022989"/>
    </source>
</evidence>
<proteinExistence type="inferred from homology"/>
<sequence>MGFLVEIFSIPISKKYVASTLSLANFIKLNFKLISLILPLLLSFISYGFWLKVNYFIEQPKIKFTKDYLIWFETETESTNIFWSTFQNYNDKYKKNLNIPSLQFIEMDNNFDKIIDSTQIEMTFQNVTKNRITKVFFAILFETILDYRVHWNFKTFVMEEFMSFNNFNQINCFGDLYLESVNEYVDMKDNNENLTINGDINVNITHFKRNVKNEKYYLKAKRFYCDTLLLSNTSDIKVSFEFTNPQQIIFYKTNALELLKWALVQYITFAILIRASLNQILKFLCVNEILDTWIEE</sequence>
<protein>
    <recommendedName>
        <fullName evidence="3">Transmembrane protein 231</fullName>
    </recommendedName>
</protein>
<evidence type="ECO:0000256" key="11">
    <source>
        <dbReference type="ARBA" id="ARBA00024803"/>
    </source>
</evidence>
<keyword evidence="7" id="KW-0969">Cilium</keyword>
<evidence type="ECO:0000256" key="5">
    <source>
        <dbReference type="ARBA" id="ARBA00022692"/>
    </source>
</evidence>
<dbReference type="STRING" id="131310.A0A0N5A3A2"/>
<organism evidence="13 14">
    <name type="scientific">Parastrongyloides trichosuri</name>
    <name type="common">Possum-specific nematode worm</name>
    <dbReference type="NCBI Taxonomy" id="131310"/>
    <lineage>
        <taxon>Eukaryota</taxon>
        <taxon>Metazoa</taxon>
        <taxon>Ecdysozoa</taxon>
        <taxon>Nematoda</taxon>
        <taxon>Chromadorea</taxon>
        <taxon>Rhabditida</taxon>
        <taxon>Tylenchina</taxon>
        <taxon>Panagrolaimomorpha</taxon>
        <taxon>Strongyloidoidea</taxon>
        <taxon>Strongyloididae</taxon>
        <taxon>Parastrongyloides</taxon>
    </lineage>
</organism>
<keyword evidence="13" id="KW-1185">Reference proteome</keyword>
<dbReference type="GO" id="GO:0060271">
    <property type="term" value="P:cilium assembly"/>
    <property type="evidence" value="ECO:0007669"/>
    <property type="project" value="TreeGrafter"/>
</dbReference>
<dbReference type="PANTHER" id="PTHR14605">
    <property type="entry name" value="CHST5 PROTEIN"/>
    <property type="match status" value="1"/>
</dbReference>
<name>A0A0N5A3A2_PARTI</name>
<evidence type="ECO:0000256" key="12">
    <source>
        <dbReference type="SAM" id="Phobius"/>
    </source>
</evidence>
<comment type="subcellular location">
    <subcellularLocation>
        <location evidence="1">Cell projection</location>
        <location evidence="1">Cilium membrane</location>
        <topology evidence="1">Multi-pass membrane protein</topology>
    </subcellularLocation>
</comment>